<keyword evidence="2" id="KW-1185">Reference proteome</keyword>
<dbReference type="AlphaFoldDB" id="A0A4C1T4D1"/>
<evidence type="ECO:0000313" key="2">
    <source>
        <dbReference type="Proteomes" id="UP000299102"/>
    </source>
</evidence>
<accession>A0A4C1T4D1</accession>
<dbReference type="EMBL" id="BGZK01000035">
    <property type="protein sequence ID" value="GBP09383.1"/>
    <property type="molecule type" value="Genomic_DNA"/>
</dbReference>
<proteinExistence type="predicted"/>
<protein>
    <submittedName>
        <fullName evidence="1">Uncharacterized protein</fullName>
    </submittedName>
</protein>
<dbReference type="OrthoDB" id="7424700at2759"/>
<name>A0A4C1T4D1_EUMVA</name>
<evidence type="ECO:0000313" key="1">
    <source>
        <dbReference type="EMBL" id="GBP09383.1"/>
    </source>
</evidence>
<reference evidence="1 2" key="1">
    <citation type="journal article" date="2019" name="Commun. Biol.">
        <title>The bagworm genome reveals a unique fibroin gene that provides high tensile strength.</title>
        <authorList>
            <person name="Kono N."/>
            <person name="Nakamura H."/>
            <person name="Ohtoshi R."/>
            <person name="Tomita M."/>
            <person name="Numata K."/>
            <person name="Arakawa K."/>
        </authorList>
    </citation>
    <scope>NUCLEOTIDE SEQUENCE [LARGE SCALE GENOMIC DNA]</scope>
</reference>
<dbReference type="Proteomes" id="UP000299102">
    <property type="component" value="Unassembled WGS sequence"/>
</dbReference>
<organism evidence="1 2">
    <name type="scientific">Eumeta variegata</name>
    <name type="common">Bagworm moth</name>
    <name type="synonym">Eumeta japonica</name>
    <dbReference type="NCBI Taxonomy" id="151549"/>
    <lineage>
        <taxon>Eukaryota</taxon>
        <taxon>Metazoa</taxon>
        <taxon>Ecdysozoa</taxon>
        <taxon>Arthropoda</taxon>
        <taxon>Hexapoda</taxon>
        <taxon>Insecta</taxon>
        <taxon>Pterygota</taxon>
        <taxon>Neoptera</taxon>
        <taxon>Endopterygota</taxon>
        <taxon>Lepidoptera</taxon>
        <taxon>Glossata</taxon>
        <taxon>Ditrysia</taxon>
        <taxon>Tineoidea</taxon>
        <taxon>Psychidae</taxon>
        <taxon>Oiketicinae</taxon>
        <taxon>Eumeta</taxon>
    </lineage>
</organism>
<comment type="caution">
    <text evidence="1">The sequence shown here is derived from an EMBL/GenBank/DDBJ whole genome shotgun (WGS) entry which is preliminary data.</text>
</comment>
<sequence>MHLKLCDFLHKDKFLGVALRQGKFAKPCPYPADVYDLYNMTVNSPSISKSFPFRKGRMYGNISLVDELVITGYFDMDIRESRGTNKKG</sequence>
<gene>
    <name evidence="1" type="ORF">EVAR_5807_1</name>
</gene>